<dbReference type="KEGG" id="gax:Pan161_52930"/>
<evidence type="ECO:0000313" key="2">
    <source>
        <dbReference type="Proteomes" id="UP000316855"/>
    </source>
</evidence>
<evidence type="ECO:0000313" key="1">
    <source>
        <dbReference type="EMBL" id="QDT93612.1"/>
    </source>
</evidence>
<dbReference type="Proteomes" id="UP000316855">
    <property type="component" value="Chromosome"/>
</dbReference>
<dbReference type="AlphaFoldDB" id="A0A517VKR5"/>
<protein>
    <submittedName>
        <fullName evidence="1">Uncharacterized protein</fullName>
    </submittedName>
</protein>
<keyword evidence="2" id="KW-1185">Reference proteome</keyword>
<reference evidence="1 2" key="1">
    <citation type="submission" date="2019-02" db="EMBL/GenBank/DDBJ databases">
        <title>Deep-cultivation of Planctomycetes and their phenomic and genomic characterization uncovers novel biology.</title>
        <authorList>
            <person name="Wiegand S."/>
            <person name="Jogler M."/>
            <person name="Boedeker C."/>
            <person name="Pinto D."/>
            <person name="Vollmers J."/>
            <person name="Rivas-Marin E."/>
            <person name="Kohn T."/>
            <person name="Peeters S.H."/>
            <person name="Heuer A."/>
            <person name="Rast P."/>
            <person name="Oberbeckmann S."/>
            <person name="Bunk B."/>
            <person name="Jeske O."/>
            <person name="Meyerdierks A."/>
            <person name="Storesund J.E."/>
            <person name="Kallscheuer N."/>
            <person name="Luecker S."/>
            <person name="Lage O.M."/>
            <person name="Pohl T."/>
            <person name="Merkel B.J."/>
            <person name="Hornburger P."/>
            <person name="Mueller R.-W."/>
            <person name="Bruemmer F."/>
            <person name="Labrenz M."/>
            <person name="Spormann A.M."/>
            <person name="Op den Camp H."/>
            <person name="Overmann J."/>
            <person name="Amann R."/>
            <person name="Jetten M.S.M."/>
            <person name="Mascher T."/>
            <person name="Medema M.H."/>
            <person name="Devos D.P."/>
            <person name="Kaster A.-K."/>
            <person name="Ovreas L."/>
            <person name="Rohde M."/>
            <person name="Galperin M.Y."/>
            <person name="Jogler C."/>
        </authorList>
    </citation>
    <scope>NUCLEOTIDE SEQUENCE [LARGE SCALE GENOMIC DNA]</scope>
    <source>
        <strain evidence="1 2">Pan161</strain>
    </source>
</reference>
<sequence length="63" mass="7359">MSTEQEHLSMHREHRLAQSEHASWLDDIGRWRAQHKKALAALVTPLTNNFPPRRIVAIVSWFS</sequence>
<gene>
    <name evidence="1" type="ORF">Pan161_52930</name>
</gene>
<organism evidence="1 2">
    <name type="scientific">Gimesia algae</name>
    <dbReference type="NCBI Taxonomy" id="2527971"/>
    <lineage>
        <taxon>Bacteria</taxon>
        <taxon>Pseudomonadati</taxon>
        <taxon>Planctomycetota</taxon>
        <taxon>Planctomycetia</taxon>
        <taxon>Planctomycetales</taxon>
        <taxon>Planctomycetaceae</taxon>
        <taxon>Gimesia</taxon>
    </lineage>
</organism>
<proteinExistence type="predicted"/>
<accession>A0A517VKR5</accession>
<name>A0A517VKR5_9PLAN</name>
<dbReference type="EMBL" id="CP036343">
    <property type="protein sequence ID" value="QDT93612.1"/>
    <property type="molecule type" value="Genomic_DNA"/>
</dbReference>